<dbReference type="HOGENOM" id="CLU_415866_0_0_1"/>
<dbReference type="FunFam" id="1.20.1280.50:FF:000113">
    <property type="entry name" value="F-box domain containing protein, expressed"/>
    <property type="match status" value="1"/>
</dbReference>
<dbReference type="PANTHER" id="PTHR34223">
    <property type="entry name" value="OS11G0201299 PROTEIN"/>
    <property type="match status" value="1"/>
</dbReference>
<dbReference type="SUPFAM" id="SSF52047">
    <property type="entry name" value="RNI-like"/>
    <property type="match status" value="1"/>
</dbReference>
<dbReference type="eggNOG" id="ENOG502RYTW">
    <property type="taxonomic scope" value="Eukaryota"/>
</dbReference>
<dbReference type="InterPro" id="IPR036047">
    <property type="entry name" value="F-box-like_dom_sf"/>
</dbReference>
<dbReference type="InterPro" id="IPR053197">
    <property type="entry name" value="F-box_SCFL_complex_component"/>
</dbReference>
<feature type="chain" id="PRO_5002371664" description="F-box domain-containing protein" evidence="2">
    <location>
        <begin position="22"/>
        <end position="697"/>
    </location>
</feature>
<proteinExistence type="predicted"/>
<dbReference type="CDD" id="cd22160">
    <property type="entry name" value="F-box_AtFBL13-like"/>
    <property type="match status" value="1"/>
</dbReference>
<dbReference type="InterPro" id="IPR053781">
    <property type="entry name" value="F-box_AtFBL13-like"/>
</dbReference>
<sequence>MAVAVLIESWECVVCVASVLAEETASSGRACGSRRRQAGSAERDTMAGMEASSRQDTGAIGSAAFVAIKSIPHNHLVLVQLTIQNSLQWCPKFFNLVSLTLGHWCLHGNFYTLIVFLQNSPRLEKLTLILGNDHWKTFEASIGDKLDERSFTCEHLMSVKVRCSEDDPMLWWRGRKLDDGVAELTKSGLGLSPLAAAIFPSSDLRLSPDRRHQLVKLRVAMHSFNAPLRAMPHLALTNPNEKRGTQLGSTVFTWDADPLPLAIKVTPFQSAHDTYSTNGLRGRGSDTMFKRDAPSTDMISGLPEGVLHRIMSFLTLREAVQTCVLSRRWRNLWLSMPLINADYKQFFEMTDTKAGYDEALAVAVPMFKRFVNRLLELRDPVASIDKFCLWYSISDDNEDDTESQDAAANRWISQALQKKARVVEVYGDLVFADLYPLVIDHSVFTSSYLTKVVFSSVLLEDGFFKQLESGCPALEDLSLDDCVISGDEISSQTLKVLTIKDTKFSMEHKTSINTPSVTSLTLWRPAHGIVVLKDMASVVTASVKPSEFIDEFDARGLRQYLWALSGVKNLEFYYLGELTIEGNLQLCPKFNNLVNLTLGRWCLDANFYALILFMQNTPRLEKLTLKLHPFRYQQQRIIGELTERSFTCGHLKIVEVICSENDPLINHLVDFFRYDHCSDSYQTLKPDAASRASNFLA</sequence>
<dbReference type="Gene3D" id="1.20.1280.50">
    <property type="match status" value="1"/>
</dbReference>
<evidence type="ECO:0000256" key="1">
    <source>
        <dbReference type="SAM" id="MobiDB-lite"/>
    </source>
</evidence>
<name>A0A0E0QVV3_ORYRU</name>
<dbReference type="Gramene" id="ORUFI10G01210.1">
    <property type="protein sequence ID" value="ORUFI10G01210.1"/>
    <property type="gene ID" value="ORUFI10G01210"/>
</dbReference>
<dbReference type="Pfam" id="PF00646">
    <property type="entry name" value="F-box"/>
    <property type="match status" value="1"/>
</dbReference>
<feature type="region of interest" description="Disordered" evidence="1">
    <location>
        <begin position="31"/>
        <end position="55"/>
    </location>
</feature>
<dbReference type="PANTHER" id="PTHR34223:SF26">
    <property type="entry name" value="OS02G0188900 PROTEIN"/>
    <property type="match status" value="1"/>
</dbReference>
<feature type="domain" description="F-box" evidence="3">
    <location>
        <begin position="296"/>
        <end position="346"/>
    </location>
</feature>
<reference evidence="4" key="2">
    <citation type="submission" date="2015-06" db="UniProtKB">
        <authorList>
            <consortium name="EnsemblPlants"/>
        </authorList>
    </citation>
    <scope>IDENTIFICATION</scope>
</reference>
<dbReference type="SMART" id="SM00256">
    <property type="entry name" value="FBOX"/>
    <property type="match status" value="1"/>
</dbReference>
<protein>
    <recommendedName>
        <fullName evidence="3">F-box domain-containing protein</fullName>
    </recommendedName>
</protein>
<dbReference type="InterPro" id="IPR032675">
    <property type="entry name" value="LRR_dom_sf"/>
</dbReference>
<keyword evidence="2" id="KW-0732">Signal</keyword>
<evidence type="ECO:0000313" key="4">
    <source>
        <dbReference type="EnsemblPlants" id="ORUFI10G01210.1"/>
    </source>
</evidence>
<dbReference type="AlphaFoldDB" id="A0A0E0QVV3"/>
<dbReference type="Gene3D" id="3.80.10.10">
    <property type="entry name" value="Ribonuclease Inhibitor"/>
    <property type="match status" value="1"/>
</dbReference>
<dbReference type="SUPFAM" id="SSF81383">
    <property type="entry name" value="F-box domain"/>
    <property type="match status" value="1"/>
</dbReference>
<dbReference type="EnsemblPlants" id="ORUFI10G01210.1">
    <property type="protein sequence ID" value="ORUFI10G01210.1"/>
    <property type="gene ID" value="ORUFI10G01210"/>
</dbReference>
<dbReference type="InterPro" id="IPR001810">
    <property type="entry name" value="F-box_dom"/>
</dbReference>
<dbReference type="STRING" id="4529.A0A0E0QVV3"/>
<evidence type="ECO:0000313" key="5">
    <source>
        <dbReference type="Proteomes" id="UP000008022"/>
    </source>
</evidence>
<dbReference type="FunFam" id="3.80.10.10:FF:001137">
    <property type="entry name" value="F-box domain containing protein, expressed"/>
    <property type="match status" value="1"/>
</dbReference>
<keyword evidence="5" id="KW-1185">Reference proteome</keyword>
<accession>A0A0E0QVV3</accession>
<evidence type="ECO:0000259" key="3">
    <source>
        <dbReference type="PROSITE" id="PS50181"/>
    </source>
</evidence>
<reference evidence="5" key="1">
    <citation type="submission" date="2013-06" db="EMBL/GenBank/DDBJ databases">
        <authorList>
            <person name="Zhao Q."/>
        </authorList>
    </citation>
    <scope>NUCLEOTIDE SEQUENCE</scope>
    <source>
        <strain evidence="5">cv. W1943</strain>
    </source>
</reference>
<dbReference type="Proteomes" id="UP000008022">
    <property type="component" value="Unassembled WGS sequence"/>
</dbReference>
<organism evidence="4 5">
    <name type="scientific">Oryza rufipogon</name>
    <name type="common">Brownbeard rice</name>
    <name type="synonym">Asian wild rice</name>
    <dbReference type="NCBI Taxonomy" id="4529"/>
    <lineage>
        <taxon>Eukaryota</taxon>
        <taxon>Viridiplantae</taxon>
        <taxon>Streptophyta</taxon>
        <taxon>Embryophyta</taxon>
        <taxon>Tracheophyta</taxon>
        <taxon>Spermatophyta</taxon>
        <taxon>Magnoliopsida</taxon>
        <taxon>Liliopsida</taxon>
        <taxon>Poales</taxon>
        <taxon>Poaceae</taxon>
        <taxon>BOP clade</taxon>
        <taxon>Oryzoideae</taxon>
        <taxon>Oryzeae</taxon>
        <taxon>Oryzinae</taxon>
        <taxon>Oryza</taxon>
    </lineage>
</organism>
<dbReference type="PROSITE" id="PS50181">
    <property type="entry name" value="FBOX"/>
    <property type="match status" value="1"/>
</dbReference>
<evidence type="ECO:0000256" key="2">
    <source>
        <dbReference type="SAM" id="SignalP"/>
    </source>
</evidence>
<feature type="signal peptide" evidence="2">
    <location>
        <begin position="1"/>
        <end position="21"/>
    </location>
</feature>